<dbReference type="Proteomes" id="UP001589813">
    <property type="component" value="Unassembled WGS sequence"/>
</dbReference>
<dbReference type="SUPFAM" id="SSF52833">
    <property type="entry name" value="Thioredoxin-like"/>
    <property type="match status" value="1"/>
</dbReference>
<gene>
    <name evidence="1" type="ORF">ACFFJP_09620</name>
</gene>
<reference evidence="1 2" key="1">
    <citation type="submission" date="2024-09" db="EMBL/GenBank/DDBJ databases">
        <authorList>
            <person name="Sun Q."/>
            <person name="Mori K."/>
        </authorList>
    </citation>
    <scope>NUCLEOTIDE SEQUENCE [LARGE SCALE GENOMIC DNA]</scope>
    <source>
        <strain evidence="1 2">KCTC 23315</strain>
    </source>
</reference>
<evidence type="ECO:0000313" key="1">
    <source>
        <dbReference type="EMBL" id="MFC0048549.1"/>
    </source>
</evidence>
<organism evidence="1 2">
    <name type="scientific">Rheinheimera tilapiae</name>
    <dbReference type="NCBI Taxonomy" id="875043"/>
    <lineage>
        <taxon>Bacteria</taxon>
        <taxon>Pseudomonadati</taxon>
        <taxon>Pseudomonadota</taxon>
        <taxon>Gammaproteobacteria</taxon>
        <taxon>Chromatiales</taxon>
        <taxon>Chromatiaceae</taxon>
        <taxon>Rheinheimera</taxon>
    </lineage>
</organism>
<name>A0ABV6BDU2_9GAMM</name>
<accession>A0ABV6BDU2</accession>
<dbReference type="InterPro" id="IPR008554">
    <property type="entry name" value="Glutaredoxin-like"/>
</dbReference>
<keyword evidence="2" id="KW-1185">Reference proteome</keyword>
<dbReference type="EMBL" id="JBHLXP010000001">
    <property type="protein sequence ID" value="MFC0048549.1"/>
    <property type="molecule type" value="Genomic_DNA"/>
</dbReference>
<dbReference type="Gene3D" id="3.40.30.10">
    <property type="entry name" value="Glutaredoxin"/>
    <property type="match status" value="1"/>
</dbReference>
<dbReference type="RefSeq" id="WP_377242837.1">
    <property type="nucleotide sequence ID" value="NZ_JBHLXP010000001.1"/>
</dbReference>
<dbReference type="InterPro" id="IPR036249">
    <property type="entry name" value="Thioredoxin-like_sf"/>
</dbReference>
<evidence type="ECO:0000313" key="2">
    <source>
        <dbReference type="Proteomes" id="UP001589813"/>
    </source>
</evidence>
<dbReference type="Pfam" id="PF05768">
    <property type="entry name" value="Glrx-like"/>
    <property type="match status" value="1"/>
</dbReference>
<sequence length="78" mass="8707">MLTLYSTWGCHLCEEAEALLRAADADFCLVDIVDDPAAFALYRVEIPVLAYQRAGQTTELKWPFDAAALQLFITQQAL</sequence>
<protein>
    <submittedName>
        <fullName evidence="1">Glutaredoxin family protein</fullName>
    </submittedName>
</protein>
<proteinExistence type="predicted"/>
<comment type="caution">
    <text evidence="1">The sequence shown here is derived from an EMBL/GenBank/DDBJ whole genome shotgun (WGS) entry which is preliminary data.</text>
</comment>